<dbReference type="PROSITE" id="PS51084">
    <property type="entry name" value="HIT_2"/>
    <property type="match status" value="1"/>
</dbReference>
<evidence type="ECO:0000313" key="6">
    <source>
        <dbReference type="Proteomes" id="UP000178377"/>
    </source>
</evidence>
<organism evidence="5 6">
    <name type="scientific">Candidatus Doudnabacteria bacterium RIFCSPHIGHO2_01_FULL_50_11</name>
    <dbReference type="NCBI Taxonomy" id="1817828"/>
    <lineage>
        <taxon>Bacteria</taxon>
        <taxon>Candidatus Doudnaibacteriota</taxon>
    </lineage>
</organism>
<dbReference type="EMBL" id="MFEO01000012">
    <property type="protein sequence ID" value="OGE90458.1"/>
    <property type="molecule type" value="Genomic_DNA"/>
</dbReference>
<dbReference type="PANTHER" id="PTHR46648:SF1">
    <property type="entry name" value="ADENOSINE 5'-MONOPHOSPHORAMIDASE HNT1"/>
    <property type="match status" value="1"/>
</dbReference>
<dbReference type="Gene3D" id="3.30.428.10">
    <property type="entry name" value="HIT-like"/>
    <property type="match status" value="1"/>
</dbReference>
<feature type="active site" description="Tele-AMP-histidine intermediate" evidence="1">
    <location>
        <position position="99"/>
    </location>
</feature>
<dbReference type="SUPFAM" id="SSF54197">
    <property type="entry name" value="HIT-like"/>
    <property type="match status" value="1"/>
</dbReference>
<evidence type="ECO:0000256" key="2">
    <source>
        <dbReference type="PIRSR" id="PIRSR601310-3"/>
    </source>
</evidence>
<name>A0A1F5PKI7_9BACT</name>
<accession>A0A1F5PKI7</accession>
<dbReference type="STRING" id="1817828.A2722_03030"/>
<comment type="caution">
    <text evidence="5">The sequence shown here is derived from an EMBL/GenBank/DDBJ whole genome shotgun (WGS) entry which is preliminary data.</text>
</comment>
<evidence type="ECO:0000259" key="4">
    <source>
        <dbReference type="PROSITE" id="PS51084"/>
    </source>
</evidence>
<feature type="short sequence motif" description="Histidine triad motif" evidence="2 3">
    <location>
        <begin position="97"/>
        <end position="101"/>
    </location>
</feature>
<dbReference type="GO" id="GO:0003824">
    <property type="term" value="F:catalytic activity"/>
    <property type="evidence" value="ECO:0007669"/>
    <property type="project" value="InterPro"/>
</dbReference>
<dbReference type="InterPro" id="IPR001310">
    <property type="entry name" value="Histidine_triad_HIT"/>
</dbReference>
<evidence type="ECO:0000256" key="1">
    <source>
        <dbReference type="PIRSR" id="PIRSR601310-1"/>
    </source>
</evidence>
<evidence type="ECO:0000313" key="5">
    <source>
        <dbReference type="EMBL" id="OGE90458.1"/>
    </source>
</evidence>
<dbReference type="InterPro" id="IPR011146">
    <property type="entry name" value="HIT-like"/>
</dbReference>
<protein>
    <recommendedName>
        <fullName evidence="4">HIT domain-containing protein</fullName>
    </recommendedName>
</protein>
<gene>
    <name evidence="5" type="ORF">A2722_03030</name>
</gene>
<dbReference type="Pfam" id="PF01230">
    <property type="entry name" value="HIT"/>
    <property type="match status" value="1"/>
</dbReference>
<proteinExistence type="predicted"/>
<dbReference type="InterPro" id="IPR039384">
    <property type="entry name" value="HINT"/>
</dbReference>
<dbReference type="InterPro" id="IPR036265">
    <property type="entry name" value="HIT-like_sf"/>
</dbReference>
<dbReference type="Proteomes" id="UP000178377">
    <property type="component" value="Unassembled WGS sequence"/>
</dbReference>
<reference evidence="5 6" key="1">
    <citation type="journal article" date="2016" name="Nat. Commun.">
        <title>Thousands of microbial genomes shed light on interconnected biogeochemical processes in an aquifer system.</title>
        <authorList>
            <person name="Anantharaman K."/>
            <person name="Brown C.T."/>
            <person name="Hug L.A."/>
            <person name="Sharon I."/>
            <person name="Castelle C.J."/>
            <person name="Probst A.J."/>
            <person name="Thomas B.C."/>
            <person name="Singh A."/>
            <person name="Wilkins M.J."/>
            <person name="Karaoz U."/>
            <person name="Brodie E.L."/>
            <person name="Williams K.H."/>
            <person name="Hubbard S.S."/>
            <person name="Banfield J.F."/>
        </authorList>
    </citation>
    <scope>NUCLEOTIDE SEQUENCE [LARGE SCALE GENOMIC DNA]</scope>
</reference>
<feature type="domain" description="HIT" evidence="4">
    <location>
        <begin position="5"/>
        <end position="112"/>
    </location>
</feature>
<dbReference type="AlphaFoldDB" id="A0A1F5PKI7"/>
<dbReference type="PRINTS" id="PR00332">
    <property type="entry name" value="HISTRIAD"/>
</dbReference>
<dbReference type="PANTHER" id="PTHR46648">
    <property type="entry name" value="HIT FAMILY PROTEIN 1"/>
    <property type="match status" value="1"/>
</dbReference>
<evidence type="ECO:0000256" key="3">
    <source>
        <dbReference type="PROSITE-ProRule" id="PRU00464"/>
    </source>
</evidence>
<dbReference type="GO" id="GO:0009117">
    <property type="term" value="P:nucleotide metabolic process"/>
    <property type="evidence" value="ECO:0007669"/>
    <property type="project" value="TreeGrafter"/>
</dbReference>
<sequence length="138" mass="15125">MGDCIFCKIISGHLPAHKVYEDEKILAFLDINPVNPGHTLVVPKRHFESMIDADDGTLSELTRIAKRLGGAMMKGLDAQGFNLGVNNGAAAGQVVFHVHYHLIPRMHSDNLQPWGKRTYGAGEAERVAAVIREKLALL</sequence>
<dbReference type="CDD" id="cd01277">
    <property type="entry name" value="HINT_subgroup"/>
    <property type="match status" value="1"/>
</dbReference>